<dbReference type="InterPro" id="IPR051704">
    <property type="entry name" value="FAD_aromatic-hydroxylase"/>
</dbReference>
<keyword evidence="3" id="KW-1185">Reference proteome</keyword>
<dbReference type="PANTHER" id="PTHR46865">
    <property type="entry name" value="OXIDOREDUCTASE-RELATED"/>
    <property type="match status" value="1"/>
</dbReference>
<dbReference type="GO" id="GO:0004497">
    <property type="term" value="F:monooxygenase activity"/>
    <property type="evidence" value="ECO:0007669"/>
    <property type="project" value="UniProtKB-KW"/>
</dbReference>
<dbReference type="Gene3D" id="3.30.9.10">
    <property type="entry name" value="D-Amino Acid Oxidase, subunit A, domain 2"/>
    <property type="match status" value="1"/>
</dbReference>
<dbReference type="Proteomes" id="UP001217485">
    <property type="component" value="Unassembled WGS sequence"/>
</dbReference>
<evidence type="ECO:0000259" key="1">
    <source>
        <dbReference type="Pfam" id="PF01494"/>
    </source>
</evidence>
<keyword evidence="2" id="KW-0503">Monooxygenase</keyword>
<reference evidence="2 3" key="1">
    <citation type="submission" date="2023-01" db="EMBL/GenBank/DDBJ databases">
        <title>Minimal conservation of predation-associated metabolite biosynthetic gene clusters underscores biosynthetic potential of Myxococcota including descriptions for ten novel species: Archangium lansinium sp. nov., Myxococcus landrumus sp. nov., Nannocystis bai.</title>
        <authorList>
            <person name="Ahearne A."/>
            <person name="Stevens C."/>
            <person name="Dowd S."/>
        </authorList>
    </citation>
    <scope>NUCLEOTIDE SEQUENCE [LARGE SCALE GENOMIC DNA]</scope>
    <source>
        <strain evidence="2 3">WIWO2</strain>
    </source>
</reference>
<comment type="caution">
    <text evidence="2">The sequence shown here is derived from an EMBL/GenBank/DDBJ whole genome shotgun (WGS) entry which is preliminary data.</text>
</comment>
<dbReference type="Pfam" id="PF01494">
    <property type="entry name" value="FAD_binding_3"/>
    <property type="match status" value="1"/>
</dbReference>
<organism evidence="2 3">
    <name type="scientific">Sorangium atrum</name>
    <dbReference type="NCBI Taxonomy" id="2995308"/>
    <lineage>
        <taxon>Bacteria</taxon>
        <taxon>Pseudomonadati</taxon>
        <taxon>Myxococcota</taxon>
        <taxon>Polyangia</taxon>
        <taxon>Polyangiales</taxon>
        <taxon>Polyangiaceae</taxon>
        <taxon>Sorangium</taxon>
    </lineage>
</organism>
<dbReference type="InterPro" id="IPR002938">
    <property type="entry name" value="FAD-bd"/>
</dbReference>
<keyword evidence="2" id="KW-0560">Oxidoreductase</keyword>
<feature type="domain" description="FAD-binding" evidence="1">
    <location>
        <begin position="37"/>
        <end position="100"/>
    </location>
</feature>
<dbReference type="EMBL" id="JAQNDK010000002">
    <property type="protein sequence ID" value="MDC0679487.1"/>
    <property type="molecule type" value="Genomic_DNA"/>
</dbReference>
<protein>
    <submittedName>
        <fullName evidence="2">FAD-dependent monooxygenase</fullName>
    </submittedName>
</protein>
<proteinExistence type="predicted"/>
<accession>A0ABT5BZA0</accession>
<dbReference type="PANTHER" id="PTHR46865:SF2">
    <property type="entry name" value="MONOOXYGENASE"/>
    <property type="match status" value="1"/>
</dbReference>
<dbReference type="Gene3D" id="3.50.50.60">
    <property type="entry name" value="FAD/NAD(P)-binding domain"/>
    <property type="match status" value="1"/>
</dbReference>
<dbReference type="RefSeq" id="WP_272096471.1">
    <property type="nucleotide sequence ID" value="NZ_JAQNDK010000002.1"/>
</dbReference>
<dbReference type="SUPFAM" id="SSF51905">
    <property type="entry name" value="FAD/NAD(P)-binding domain"/>
    <property type="match status" value="1"/>
</dbReference>
<name>A0ABT5BZA0_9BACT</name>
<evidence type="ECO:0000313" key="2">
    <source>
        <dbReference type="EMBL" id="MDC0679487.1"/>
    </source>
</evidence>
<sequence length="113" mass="11820">MASVRCAIWAFDDPRELLGAMADAPDFYFDRMIQIDMDRWSAGRVVLLGDAGYCPSPASGQGTSLALVGAYVLAGELAASGGDHGVAFARYEARRCAATWSGTRSSAAAPPST</sequence>
<evidence type="ECO:0000313" key="3">
    <source>
        <dbReference type="Proteomes" id="UP001217485"/>
    </source>
</evidence>
<gene>
    <name evidence="2" type="ORF">POL72_17215</name>
</gene>
<dbReference type="InterPro" id="IPR036188">
    <property type="entry name" value="FAD/NAD-bd_sf"/>
</dbReference>